<protein>
    <recommendedName>
        <fullName evidence="4">Adhesin-like protein</fullName>
    </recommendedName>
</protein>
<feature type="transmembrane region" description="Helical" evidence="1">
    <location>
        <begin position="1800"/>
        <end position="1819"/>
    </location>
</feature>
<dbReference type="InterPro" id="IPR011050">
    <property type="entry name" value="Pectin_lyase_fold/virulence"/>
</dbReference>
<evidence type="ECO:0000313" key="2">
    <source>
        <dbReference type="EMBL" id="CAG9330649.1"/>
    </source>
</evidence>
<dbReference type="PANTHER" id="PTHR11319:SF35">
    <property type="entry name" value="OUTER MEMBRANE PROTEIN PMPC-RELATED"/>
    <property type="match status" value="1"/>
</dbReference>
<gene>
    <name evidence="2" type="ORF">BSTOLATCC_MIC51230</name>
</gene>
<evidence type="ECO:0000256" key="1">
    <source>
        <dbReference type="SAM" id="Phobius"/>
    </source>
</evidence>
<feature type="transmembrane region" description="Helical" evidence="1">
    <location>
        <begin position="1570"/>
        <end position="1590"/>
    </location>
</feature>
<feature type="transmembrane region" description="Helical" evidence="1">
    <location>
        <begin position="1636"/>
        <end position="1661"/>
    </location>
</feature>
<dbReference type="PANTHER" id="PTHR11319">
    <property type="entry name" value="G PROTEIN-COUPLED RECEPTOR-RELATED"/>
    <property type="match status" value="1"/>
</dbReference>
<keyword evidence="3" id="KW-1185">Reference proteome</keyword>
<comment type="caution">
    <text evidence="2">The sequence shown here is derived from an EMBL/GenBank/DDBJ whole genome shotgun (WGS) entry which is preliminary data.</text>
</comment>
<dbReference type="SMART" id="SM00710">
    <property type="entry name" value="PbH1"/>
    <property type="match status" value="12"/>
</dbReference>
<feature type="transmembrane region" description="Helical" evidence="1">
    <location>
        <begin position="1861"/>
        <end position="1879"/>
    </location>
</feature>
<keyword evidence="1" id="KW-0812">Transmembrane</keyword>
<dbReference type="Proteomes" id="UP001162131">
    <property type="component" value="Unassembled WGS sequence"/>
</dbReference>
<dbReference type="InterPro" id="IPR006626">
    <property type="entry name" value="PbH1"/>
</dbReference>
<keyword evidence="1" id="KW-1133">Transmembrane helix</keyword>
<dbReference type="SUPFAM" id="SSF51126">
    <property type="entry name" value="Pectin lyase-like"/>
    <property type="match status" value="3"/>
</dbReference>
<evidence type="ECO:0008006" key="4">
    <source>
        <dbReference type="Google" id="ProtNLM"/>
    </source>
</evidence>
<feature type="transmembrane region" description="Helical" evidence="1">
    <location>
        <begin position="1831"/>
        <end position="1849"/>
    </location>
</feature>
<dbReference type="EMBL" id="CAJZBQ010000051">
    <property type="protein sequence ID" value="CAG9330649.1"/>
    <property type="molecule type" value="Genomic_DNA"/>
</dbReference>
<feature type="transmembrane region" description="Helical" evidence="1">
    <location>
        <begin position="1721"/>
        <end position="1743"/>
    </location>
</feature>
<accession>A0AAU9JXD6</accession>
<feature type="transmembrane region" description="Helical" evidence="1">
    <location>
        <begin position="1673"/>
        <end position="1701"/>
    </location>
</feature>
<name>A0AAU9JXD6_9CILI</name>
<proteinExistence type="predicted"/>
<keyword evidence="1" id="KW-0472">Membrane</keyword>
<sequence length="1979" mass="219373">MLYLLLILNQVSALVCNPYLCEPSQSCDGQCAYSCLSSQCSSSAPTSVYVDYNNLNSGRDGSSSNPYKTLLEVFNSNTNGNIKILFSPGTHVIDYVLPTNTISDLSVGFISNCNPCTTLATLKLQTVNFMFPDSDVSNMYFENIIIDGEQAMDSSCNSMNCGYCAYHYDTSTSNNYVSSCSSQEENSLVNLISIGPSTNLFIVRTKFQNMRQDLKSIIYSSGGHILMSDVDFYNIKVYDSNSNKHGAITIQCTSSPLCSDSFVYSGGSVSLLGNGYTYYDNIVQSSFLLAKFPGTIKISSVNFSYNLALCGAQIVAADSLSGNCPSMFYISNCEEQIIFENNNFWWNYSFQRFIYILYDSSYILNPKYMSNGRYMSFANSKFKSNNFTENASNYGLIEIYFSTTSTNVELDTNYFIRNVIDTAHCSLIRVWSDYWYNYNLYGAAGGSVTVSGVTVQADPDFINLNNLVIESCFASNLFYGKSLLNLHAFNIAVTWNYPSFHLVNDVVINQFISKGYLTGKFSIFEPKHNIFYFFYIQGLYSASIDTLSTRNNPTDTLLYQLFSITSIWTWANFTNISADSLSYTSTDDYLIYLSSDNSGSVKMSQMRFSNIVNDKSQGLISIQSVNNLEIWSTTITNSEYSYSSISLQKAKWIVISDLQIDHSQSYYYGGCIYAKPAQDKYSKTQMKIENSVFNFCKSNKGAGLYLNYDEDATVILMITNTIFSNGNSADGGSAIFFKNNFPLDSSSFITKSTFSNNYSYKTGALTLYYAGYLTVSDSFFTGNTAGIGSSAFYGFFQDNGKPLKLINNEFSGNSGGKVLHFQSIIQSCQILSDSNIFQNHSTNTVILLDKIEWVDTNSQFVDNDQSILAQSISKVELTGTSFTKHTSTQLHIIEISQSEIYCESCSFKNNQKKCVSVSGPSSSTFKSCEFSGNSCSYKGGAILYTEATGTNSISDCKFKKNYIEEGGVINIVESTVTVENSEIKENASAYSSPGIILNTAVLNVSNTVFAGQSSSGQGAFIIGSFSSSIYIEKSSFSGGYSESGGSIALSGGLLVMKDSSLSYSIGSLYSSGIYGTDYCNITIKNSDFSDLRETESTENSSYMIHVQGVLQVYDSKFSNFKSGAIFATETSYLNIQDDEFYNGASLENGGAVLLQNVKYGQILRSSFINNTSRNKGGAVYIDSQYYESPEFTISNCLLKNNSAISEDNEGSGGGIYLLLSNTKVSITDNDFDSNSAITGGGIFISCSYNDKNCLASIKKNMFTNNSAIHSGGAIRWAGSMPEISNNTYQSSNATYGSDVASFPYKFELVISDSQRQLTSFSGVGSSQKFPSPIKLRLLDHYSQVVAYGSDDLEVIIMGDSNTNLIGTTSTTPDGGIIIFDDFSIIAVPGSEINITISAPYISFSGQNIECNVSVALRTCIKGEFQQSNSCIACNNGTYSLSTDDQCSDCPAHAHCYGGSLIAPNSGYWRGSNDSARIYECLNKGACLGGLLSDIGYISTTGICSAGCKGNLCQACEIGYSYSSSNVCAVCDNSWTIIKICFIILGVALALAILVRTTIISAYEPTSVMSIYLKIFVNYLQLVSLAAQLRLSWPGMVSSFVEHQSKTGEVSTQFFSFDCLLISKDDPDSYKTVYFTKLWICSLIPIILGLIVFMFWLSIGVVKKSLRVMKREFIATLCILFFLIHPSLTNYMFSAFSCMDIYEEKYLMKNLDIKCWDGTHTVYAFCIALPSIIIWSIGVPLFVFQHLTRNKRKLYQIEYKIKYGFLYDGYQESRFYWEFVVMMRKMWIIFLSAIFNAISPNIQALTCLSILLVFIYFQHIKRPFELADLNEMELRGVFVSAVTIYCGLYFLTNDLNDGSKWFFFFLMIFSNAVFLVFWVYKVLRELATSLFSYNLNAKEIFGIESKGVDDQIEAKKKATLISDGKKARREGFYRSDVDSPESLYLKFFGKIGSKLALESRTCSQRAHARSNARINTFFSD</sequence>
<feature type="transmembrane region" description="Helical" evidence="1">
    <location>
        <begin position="1534"/>
        <end position="1558"/>
    </location>
</feature>
<reference evidence="2" key="1">
    <citation type="submission" date="2021-09" db="EMBL/GenBank/DDBJ databases">
        <authorList>
            <consortium name="AG Swart"/>
            <person name="Singh M."/>
            <person name="Singh A."/>
            <person name="Seah K."/>
            <person name="Emmerich C."/>
        </authorList>
    </citation>
    <scope>NUCLEOTIDE SEQUENCE</scope>
    <source>
        <strain evidence="2">ATCC30299</strain>
    </source>
</reference>
<organism evidence="2 3">
    <name type="scientific">Blepharisma stoltei</name>
    <dbReference type="NCBI Taxonomy" id="1481888"/>
    <lineage>
        <taxon>Eukaryota</taxon>
        <taxon>Sar</taxon>
        <taxon>Alveolata</taxon>
        <taxon>Ciliophora</taxon>
        <taxon>Postciliodesmatophora</taxon>
        <taxon>Heterotrichea</taxon>
        <taxon>Heterotrichida</taxon>
        <taxon>Blepharismidae</taxon>
        <taxon>Blepharisma</taxon>
    </lineage>
</organism>
<evidence type="ECO:0000313" key="3">
    <source>
        <dbReference type="Proteomes" id="UP001162131"/>
    </source>
</evidence>